<accession>A0ABV2B1X2</accession>
<sequence length="346" mass="38274">MTQSKTMNKSAQALFEAHVAFELDQWRGKGAAKRLKAEVDAIWQWAGDTTLESLVSVDTVRGAAERLALDMRLPDDLAGVIGGIADDLIRLDLNKKTRVQDVIDESLFEEGVSLFVELEELRARLIERLLDSPVYTALASDVLYQGIKDYIFSDTGAIKSIPGVSSLIKGSSSAIGKRMPGLEAQVEKRVRAYIENNTAKTLARSQEMLIESLDEERIRAIAAEIWAEVHDKKLSIDDVVDADELQKLVDYGLRIWQELRETQYIGDLVDAAVVSYFERNGSRSLTDVLGDVGVDLDLLHQEAETLAPVVIEGLSESGLLEDLVRRRLGAFYSSKAFETALGESSK</sequence>
<evidence type="ECO:0000313" key="2">
    <source>
        <dbReference type="Proteomes" id="UP001460888"/>
    </source>
</evidence>
<protein>
    <submittedName>
        <fullName evidence="1">Uncharacterized protein</fullName>
    </submittedName>
</protein>
<comment type="caution">
    <text evidence="1">The sequence shown here is derived from an EMBL/GenBank/DDBJ whole genome shotgun (WGS) entry which is preliminary data.</text>
</comment>
<proteinExistence type="predicted"/>
<organism evidence="1 2">
    <name type="scientific">Salinisphaera dokdonensis CL-ES53</name>
    <dbReference type="NCBI Taxonomy" id="1304272"/>
    <lineage>
        <taxon>Bacteria</taxon>
        <taxon>Pseudomonadati</taxon>
        <taxon>Pseudomonadota</taxon>
        <taxon>Gammaproteobacteria</taxon>
        <taxon>Salinisphaerales</taxon>
        <taxon>Salinisphaeraceae</taxon>
        <taxon>Salinisphaera</taxon>
    </lineage>
</organism>
<gene>
    <name evidence="1" type="ORF">SADO_11559</name>
</gene>
<keyword evidence="2" id="KW-1185">Reference proteome</keyword>
<dbReference type="Proteomes" id="UP001460888">
    <property type="component" value="Unassembled WGS sequence"/>
</dbReference>
<dbReference type="EMBL" id="APND01000003">
    <property type="protein sequence ID" value="MES1929890.1"/>
    <property type="molecule type" value="Genomic_DNA"/>
</dbReference>
<name>A0ABV2B1X2_9GAMM</name>
<reference evidence="1 2" key="1">
    <citation type="submission" date="2013-03" db="EMBL/GenBank/DDBJ databases">
        <title>Salinisphaera dokdonensis CL-ES53 Genome Sequencing.</title>
        <authorList>
            <person name="Li C."/>
            <person name="Lai Q."/>
            <person name="Shao Z."/>
        </authorList>
    </citation>
    <scope>NUCLEOTIDE SEQUENCE [LARGE SCALE GENOMIC DNA]</scope>
    <source>
        <strain evidence="1 2">CL-ES53</strain>
    </source>
</reference>
<evidence type="ECO:0000313" key="1">
    <source>
        <dbReference type="EMBL" id="MES1929890.1"/>
    </source>
</evidence>